<gene>
    <name evidence="1" type="ORF">BQ3484_168</name>
</gene>
<dbReference type="EMBL" id="LT671577">
    <property type="protein sequence ID" value="SHO33236.1"/>
    <property type="molecule type" value="Genomic_DNA"/>
</dbReference>
<dbReference type="Proteomes" id="UP000201465">
    <property type="component" value="Segment"/>
</dbReference>
<keyword evidence="2" id="KW-1185">Reference proteome</keyword>
<accession>A0A1M7XU70</accession>
<protein>
    <submittedName>
        <fullName evidence="1">Uncharacterized protein</fullName>
    </submittedName>
</protein>
<sequence>MQGSQPKSLLSSVLATYTYDDLKELCFAPESTFGSAFDCDWGVWRSKAVADFDISPQFFDLVPTLTGPQRYLQIASYVKLTPLSLAGQYDEGVYESFSGMEEARERRDGEMMVWFAQRVTPEEDAVLGHFRRGTSSTFTEAKRIVAGWFGGLLKDLRYPPRNGKYDMHYLGLVIRHGRIDILDQIIHRYFTLPEGFSIAKDIPKVPFWEYQGATYDLPLQTTPDAIVEEYMEDCMSTSDTRIVDFFRSIFRDRNLQSMISKTTLSKNSLLIHGKPEEAYGIALRFIKENTGIEYLNYMVELVLKQTPQEDSYWRLIHRNLGNITFVQALLPHVKKYHIEEIFAELEEHDYVLYALSIHLLEQALS</sequence>
<evidence type="ECO:0000313" key="1">
    <source>
        <dbReference type="EMBL" id="SHO33236.1"/>
    </source>
</evidence>
<reference evidence="1 2" key="1">
    <citation type="submission" date="2016-11" db="EMBL/GenBank/DDBJ databases">
        <authorList>
            <consortium name="Urmite Genomes"/>
        </authorList>
    </citation>
    <scope>NUCLEOTIDE SEQUENCE [LARGE SCALE GENOMIC DNA]</scope>
    <source>
        <strain evidence="1 2">A11</strain>
    </source>
</reference>
<dbReference type="GeneID" id="30523116"/>
<dbReference type="KEGG" id="vg:30523116"/>
<dbReference type="RefSeq" id="YP_009329108.1">
    <property type="nucleotide sequence ID" value="NC_032108.1"/>
</dbReference>
<evidence type="ECO:0000313" key="2">
    <source>
        <dbReference type="Proteomes" id="UP000201465"/>
    </source>
</evidence>
<name>A0A1M7XU70_9VIRU</name>
<proteinExistence type="predicted"/>
<organism evidence="1 2">
    <name type="scientific">Cedratvirus A11</name>
    <dbReference type="NCBI Taxonomy" id="1903266"/>
    <lineage>
        <taxon>Viruses</taxon>
        <taxon>Pithoviruses</taxon>
        <taxon>Orthocedratvirinae</taxon>
        <taxon>Alphacedratvirus</taxon>
        <taxon>Alphacedratvirus aljazairmassiliense</taxon>
    </lineage>
</organism>